<accession>A0A7S3CJ05</accession>
<protein>
    <submittedName>
        <fullName evidence="2">Uncharacterized protein</fullName>
    </submittedName>
</protein>
<gene>
    <name evidence="2" type="ORF">SRAS04492_LOCUS1459</name>
</gene>
<dbReference type="EMBL" id="HBIA01002860">
    <property type="protein sequence ID" value="CAE0229675.1"/>
    <property type="molecule type" value="Transcribed_RNA"/>
</dbReference>
<feature type="signal peptide" evidence="1">
    <location>
        <begin position="1"/>
        <end position="16"/>
    </location>
</feature>
<evidence type="ECO:0000256" key="1">
    <source>
        <dbReference type="SAM" id="SignalP"/>
    </source>
</evidence>
<proteinExistence type="predicted"/>
<sequence length="96" mass="11035">MKFALATIALLATVEAKGEGFPEHLGEMFPNKESMYGSDWEKYKKTRQLMVDCDIYESENWLGTGKCKYSWECRGARMCEGQGWCYGDDSCEEVHE</sequence>
<evidence type="ECO:0000313" key="2">
    <source>
        <dbReference type="EMBL" id="CAE0229675.1"/>
    </source>
</evidence>
<keyword evidence="1" id="KW-0732">Signal</keyword>
<reference evidence="2" key="1">
    <citation type="submission" date="2021-01" db="EMBL/GenBank/DDBJ databases">
        <authorList>
            <person name="Corre E."/>
            <person name="Pelletier E."/>
            <person name="Niang G."/>
            <person name="Scheremetjew M."/>
            <person name="Finn R."/>
            <person name="Kale V."/>
            <person name="Holt S."/>
            <person name="Cochrane G."/>
            <person name="Meng A."/>
            <person name="Brown T."/>
            <person name="Cohen L."/>
        </authorList>
    </citation>
    <scope>NUCLEOTIDE SEQUENCE</scope>
    <source>
        <strain evidence="2">Ras09</strain>
    </source>
</reference>
<dbReference type="AlphaFoldDB" id="A0A7S3CJ05"/>
<feature type="chain" id="PRO_5031025176" evidence="1">
    <location>
        <begin position="17"/>
        <end position="96"/>
    </location>
</feature>
<name>A0A7S3CJ05_9SPIT</name>
<organism evidence="2">
    <name type="scientific">Strombidium rassoulzadegani</name>
    <dbReference type="NCBI Taxonomy" id="1082188"/>
    <lineage>
        <taxon>Eukaryota</taxon>
        <taxon>Sar</taxon>
        <taxon>Alveolata</taxon>
        <taxon>Ciliophora</taxon>
        <taxon>Intramacronucleata</taxon>
        <taxon>Spirotrichea</taxon>
        <taxon>Oligotrichia</taxon>
        <taxon>Strombidiidae</taxon>
        <taxon>Strombidium</taxon>
    </lineage>
</organism>